<comment type="catalytic activity">
    <reaction evidence="10">
        <text>alpha-D-glucosamine 1-phosphate = D-glucosamine 6-phosphate</text>
        <dbReference type="Rhea" id="RHEA:23424"/>
        <dbReference type="ChEBI" id="CHEBI:58516"/>
        <dbReference type="ChEBI" id="CHEBI:58725"/>
        <dbReference type="EC" id="5.4.2.10"/>
    </reaction>
</comment>
<dbReference type="Pfam" id="PF02879">
    <property type="entry name" value="PGM_PMM_II"/>
    <property type="match status" value="1"/>
</dbReference>
<dbReference type="InterPro" id="IPR005844">
    <property type="entry name" value="A-D-PHexomutase_a/b/a-I"/>
</dbReference>
<dbReference type="Proteomes" id="UP000184334">
    <property type="component" value="Unassembled WGS sequence"/>
</dbReference>
<evidence type="ECO:0000256" key="3">
    <source>
        <dbReference type="ARBA" id="ARBA00022553"/>
    </source>
</evidence>
<feature type="domain" description="Alpha-D-phosphohexomutase alpha/beta/alpha" evidence="12">
    <location>
        <begin position="3"/>
        <end position="130"/>
    </location>
</feature>
<dbReference type="GO" id="GO:0008966">
    <property type="term" value="F:phosphoglucosamine mutase activity"/>
    <property type="evidence" value="ECO:0007669"/>
    <property type="project" value="UniProtKB-EC"/>
</dbReference>
<evidence type="ECO:0000256" key="5">
    <source>
        <dbReference type="ARBA" id="ARBA00022842"/>
    </source>
</evidence>
<dbReference type="EC" id="5.4.2.10" evidence="7 10"/>
<keyword evidence="3" id="KW-0597">Phosphoprotein</keyword>
<evidence type="ECO:0000259" key="11">
    <source>
        <dbReference type="Pfam" id="PF00408"/>
    </source>
</evidence>
<dbReference type="InterPro" id="IPR006352">
    <property type="entry name" value="GlmM_bact"/>
</dbReference>
<dbReference type="Gene3D" id="3.40.120.10">
    <property type="entry name" value="Alpha-D-Glucose-1,6-Bisphosphate, subunit A, domain 3"/>
    <property type="match status" value="3"/>
</dbReference>
<comment type="similarity">
    <text evidence="2 9">Belongs to the phosphohexose mutase family.</text>
</comment>
<evidence type="ECO:0000256" key="2">
    <source>
        <dbReference type="ARBA" id="ARBA00010231"/>
    </source>
</evidence>
<dbReference type="Pfam" id="PF02878">
    <property type="entry name" value="PGM_PMM_I"/>
    <property type="match status" value="1"/>
</dbReference>
<dbReference type="InterPro" id="IPR005845">
    <property type="entry name" value="A-D-PHexomutase_a/b/a-II"/>
</dbReference>
<evidence type="ECO:0000256" key="9">
    <source>
        <dbReference type="RuleBase" id="RU004326"/>
    </source>
</evidence>
<dbReference type="PANTHER" id="PTHR42946">
    <property type="entry name" value="PHOSPHOHEXOSE MUTASE"/>
    <property type="match status" value="1"/>
</dbReference>
<evidence type="ECO:0000256" key="6">
    <source>
        <dbReference type="ARBA" id="ARBA00023235"/>
    </source>
</evidence>
<dbReference type="NCBIfam" id="TIGR01455">
    <property type="entry name" value="glmM"/>
    <property type="match status" value="1"/>
</dbReference>
<dbReference type="GO" id="GO:0006048">
    <property type="term" value="P:UDP-N-acetylglucosamine biosynthetic process"/>
    <property type="evidence" value="ECO:0007669"/>
    <property type="project" value="TreeGrafter"/>
</dbReference>
<comment type="caution">
    <text evidence="15">The sequence shown here is derived from an EMBL/GenBank/DDBJ whole genome shotgun (WGS) entry which is preliminary data.</text>
</comment>
<dbReference type="Pfam" id="PF02880">
    <property type="entry name" value="PGM_PMM_III"/>
    <property type="match status" value="1"/>
</dbReference>
<feature type="domain" description="Alpha-D-phosphohexomutase alpha/beta/alpha" evidence="14">
    <location>
        <begin position="250"/>
        <end position="360"/>
    </location>
</feature>
<evidence type="ECO:0000259" key="12">
    <source>
        <dbReference type="Pfam" id="PF02878"/>
    </source>
</evidence>
<dbReference type="InterPro" id="IPR036900">
    <property type="entry name" value="A-D-PHexomutase_C_sf"/>
</dbReference>
<dbReference type="GO" id="GO:0005829">
    <property type="term" value="C:cytosol"/>
    <property type="evidence" value="ECO:0007669"/>
    <property type="project" value="TreeGrafter"/>
</dbReference>
<keyword evidence="6 10" id="KW-0413">Isomerase</keyword>
<dbReference type="GO" id="GO:0004615">
    <property type="term" value="F:phosphomannomutase activity"/>
    <property type="evidence" value="ECO:0007669"/>
    <property type="project" value="TreeGrafter"/>
</dbReference>
<evidence type="ECO:0000256" key="4">
    <source>
        <dbReference type="ARBA" id="ARBA00022723"/>
    </source>
</evidence>
<feature type="domain" description="Alpha-D-phosphohexomutase C-terminal" evidence="11">
    <location>
        <begin position="366"/>
        <end position="430"/>
    </location>
</feature>
<dbReference type="PANTHER" id="PTHR42946:SF1">
    <property type="entry name" value="PHOSPHOGLUCOMUTASE (ALPHA-D-GLUCOSE-1,6-BISPHOSPHATE-DEPENDENT)"/>
    <property type="match status" value="1"/>
</dbReference>
<name>A0A1M4UTU1_MARH1</name>
<dbReference type="InterPro" id="IPR016055">
    <property type="entry name" value="A-D-PHexomutase_a/b/a-I/II/III"/>
</dbReference>
<dbReference type="InterPro" id="IPR016066">
    <property type="entry name" value="A-D-PHexomutase_CS"/>
</dbReference>
<dbReference type="PRINTS" id="PR00509">
    <property type="entry name" value="PGMPMM"/>
</dbReference>
<organism evidence="15 16">
    <name type="scientific">Marinitoga hydrogenitolerans (strain DSM 16785 / JCM 12826 / AT1271)</name>
    <dbReference type="NCBI Taxonomy" id="1122195"/>
    <lineage>
        <taxon>Bacteria</taxon>
        <taxon>Thermotogati</taxon>
        <taxon>Thermotogota</taxon>
        <taxon>Thermotogae</taxon>
        <taxon>Petrotogales</taxon>
        <taxon>Petrotogaceae</taxon>
        <taxon>Marinitoga</taxon>
    </lineage>
</organism>
<dbReference type="PROSITE" id="PS00710">
    <property type="entry name" value="PGM_PMM"/>
    <property type="match status" value="1"/>
</dbReference>
<evidence type="ECO:0000313" key="16">
    <source>
        <dbReference type="Proteomes" id="UP000184334"/>
    </source>
</evidence>
<feature type="domain" description="Alpha-D-phosphohexomutase alpha/beta/alpha" evidence="13">
    <location>
        <begin position="151"/>
        <end position="246"/>
    </location>
</feature>
<keyword evidence="16" id="KW-1185">Reference proteome</keyword>
<dbReference type="FunFam" id="3.40.120.10:FF:000001">
    <property type="entry name" value="Phosphoglucosamine mutase"/>
    <property type="match status" value="1"/>
</dbReference>
<dbReference type="AlphaFoldDB" id="A0A1M4UTU1"/>
<dbReference type="OrthoDB" id="9806956at2"/>
<dbReference type="InterPro" id="IPR005841">
    <property type="entry name" value="Alpha-D-phosphohexomutase_SF"/>
</dbReference>
<evidence type="ECO:0000256" key="7">
    <source>
        <dbReference type="ARBA" id="ARBA00066330"/>
    </source>
</evidence>
<evidence type="ECO:0000256" key="8">
    <source>
        <dbReference type="ARBA" id="ARBA00068193"/>
    </source>
</evidence>
<keyword evidence="5 9" id="KW-0460">Magnesium</keyword>
<evidence type="ECO:0000259" key="14">
    <source>
        <dbReference type="Pfam" id="PF02880"/>
    </source>
</evidence>
<dbReference type="Gene3D" id="3.30.310.50">
    <property type="entry name" value="Alpha-D-phosphohexomutase, C-terminal domain"/>
    <property type="match status" value="1"/>
</dbReference>
<dbReference type="InterPro" id="IPR005846">
    <property type="entry name" value="A-D-PHexomutase_a/b/a-III"/>
</dbReference>
<keyword evidence="4 9" id="KW-0479">Metal-binding</keyword>
<dbReference type="InterPro" id="IPR050060">
    <property type="entry name" value="Phosphoglucosamine_mutase"/>
</dbReference>
<reference evidence="15" key="1">
    <citation type="submission" date="2016-11" db="EMBL/GenBank/DDBJ databases">
        <authorList>
            <person name="Varghese N."/>
            <person name="Submissions S."/>
        </authorList>
    </citation>
    <scope>NUCLEOTIDE SEQUENCE [LARGE SCALE GENOMIC DNA]</scope>
    <source>
        <strain evidence="15">DSM 16785</strain>
    </source>
</reference>
<evidence type="ECO:0000313" key="15">
    <source>
        <dbReference type="EMBL" id="SHE60043.1"/>
    </source>
</evidence>
<dbReference type="EMBL" id="FQUI01000008">
    <property type="protein sequence ID" value="SHE60043.1"/>
    <property type="molecule type" value="Genomic_DNA"/>
</dbReference>
<comment type="function">
    <text evidence="10">Catalyzes the conversion of glucosamine-6-phosphate to glucosamine-1-phosphate.</text>
</comment>
<dbReference type="SUPFAM" id="SSF53738">
    <property type="entry name" value="Phosphoglucomutase, first 3 domains"/>
    <property type="match status" value="3"/>
</dbReference>
<dbReference type="GO" id="GO:0009252">
    <property type="term" value="P:peptidoglycan biosynthetic process"/>
    <property type="evidence" value="ECO:0007669"/>
    <property type="project" value="TreeGrafter"/>
</dbReference>
<proteinExistence type="inferred from homology"/>
<dbReference type="GO" id="GO:0000287">
    <property type="term" value="F:magnesium ion binding"/>
    <property type="evidence" value="ECO:0007669"/>
    <property type="project" value="InterPro"/>
</dbReference>
<evidence type="ECO:0000256" key="10">
    <source>
        <dbReference type="RuleBase" id="RU004327"/>
    </source>
</evidence>
<dbReference type="GO" id="GO:0005975">
    <property type="term" value="P:carbohydrate metabolic process"/>
    <property type="evidence" value="ECO:0007669"/>
    <property type="project" value="InterPro"/>
</dbReference>
<protein>
    <recommendedName>
        <fullName evidence="8 10">Phosphoglucosamine mutase</fullName>
        <ecNumber evidence="7 10">5.4.2.10</ecNumber>
    </recommendedName>
</protein>
<gene>
    <name evidence="15" type="ORF">SAMN02745164_00770</name>
</gene>
<dbReference type="STRING" id="1122195.SAMN02745164_00770"/>
<comment type="cofactor">
    <cofactor evidence="1">
        <name>Mg(2+)</name>
        <dbReference type="ChEBI" id="CHEBI:18420"/>
    </cofactor>
</comment>
<accession>A0A1M4UTU1</accession>
<evidence type="ECO:0000259" key="13">
    <source>
        <dbReference type="Pfam" id="PF02879"/>
    </source>
</evidence>
<dbReference type="FunFam" id="3.40.120.10:FF:000002">
    <property type="entry name" value="Phosphoglucosamine mutase"/>
    <property type="match status" value="1"/>
</dbReference>
<dbReference type="Pfam" id="PF00408">
    <property type="entry name" value="PGM_PMM_IV"/>
    <property type="match status" value="1"/>
</dbReference>
<sequence length="438" mass="48810">MKRLFGTDGIRGLVNEELTVDLVYKIGNALGRMYAGKYKKLLIARDTRNSGEMIEAALASGALSAGLDVEFCGIITTPALAYLTKSEKTLGVMISASHNPANYNGIKVLAEGFKISDDDEVDIENLILEKQPEYVPYGEIGKMYSSQLKDKYIGYIISSYDINNVPYKIAIDVGNGATGALIDKIFGAFDLKYDIYFNQPDGLNINEKCGSTHPQVLANIIKNDGYDLGILFDGDGDRCLFIDKNGNLIDGDKLMAINALKLKEKNRLSNDLVIATIMSNLGLEKFLEKHNIKLYRTAVGDKYVLEKMIESNSKLGGEQSGHIIFLDKATTGDGIITALETLETLIYFEKDINTLIQKIPEYPQLLKNISVKNKNDIMENKKLKKKIKEYSALPNFRLVVRASGTEHKIRIMAEGENKDLVDKVVNELYEIVEEIDKY</sequence>
<dbReference type="SUPFAM" id="SSF55957">
    <property type="entry name" value="Phosphoglucomutase, C-terminal domain"/>
    <property type="match status" value="1"/>
</dbReference>
<evidence type="ECO:0000256" key="1">
    <source>
        <dbReference type="ARBA" id="ARBA00001946"/>
    </source>
</evidence>
<dbReference type="InterPro" id="IPR005843">
    <property type="entry name" value="A-D-PHexomutase_C"/>
</dbReference>